<protein>
    <submittedName>
        <fullName evidence="2">Uncharacterized protein</fullName>
    </submittedName>
</protein>
<keyword evidence="3" id="KW-1185">Reference proteome</keyword>
<sequence length="46" mass="5148">MLKSHGSLGSTNNISERAFTRMKYLWGTLFALAVLFVVLGVIYLTK</sequence>
<gene>
    <name evidence="2" type="ORF">GCM10010911_03120</name>
</gene>
<name>A0A917DLW9_9BACL</name>
<keyword evidence="1" id="KW-0812">Transmembrane</keyword>
<dbReference type="EMBL" id="BMHP01000001">
    <property type="protein sequence ID" value="GGD48951.1"/>
    <property type="molecule type" value="Genomic_DNA"/>
</dbReference>
<feature type="transmembrane region" description="Helical" evidence="1">
    <location>
        <begin position="24"/>
        <end position="44"/>
    </location>
</feature>
<evidence type="ECO:0000313" key="3">
    <source>
        <dbReference type="Proteomes" id="UP000612456"/>
    </source>
</evidence>
<dbReference type="AlphaFoldDB" id="A0A917DLW9"/>
<reference evidence="2" key="1">
    <citation type="journal article" date="2014" name="Int. J. Syst. Evol. Microbiol.">
        <title>Complete genome sequence of Corynebacterium casei LMG S-19264T (=DSM 44701T), isolated from a smear-ripened cheese.</title>
        <authorList>
            <consortium name="US DOE Joint Genome Institute (JGI-PGF)"/>
            <person name="Walter F."/>
            <person name="Albersmeier A."/>
            <person name="Kalinowski J."/>
            <person name="Ruckert C."/>
        </authorList>
    </citation>
    <scope>NUCLEOTIDE SEQUENCE</scope>
    <source>
        <strain evidence="2">CGMCC 1.15178</strain>
    </source>
</reference>
<comment type="caution">
    <text evidence="2">The sequence shown here is derived from an EMBL/GenBank/DDBJ whole genome shotgun (WGS) entry which is preliminary data.</text>
</comment>
<organism evidence="2 3">
    <name type="scientific">Paenibacillus nasutitermitis</name>
    <dbReference type="NCBI Taxonomy" id="1652958"/>
    <lineage>
        <taxon>Bacteria</taxon>
        <taxon>Bacillati</taxon>
        <taxon>Bacillota</taxon>
        <taxon>Bacilli</taxon>
        <taxon>Bacillales</taxon>
        <taxon>Paenibacillaceae</taxon>
        <taxon>Paenibacillus</taxon>
    </lineage>
</organism>
<keyword evidence="1" id="KW-0472">Membrane</keyword>
<proteinExistence type="predicted"/>
<evidence type="ECO:0000313" key="2">
    <source>
        <dbReference type="EMBL" id="GGD48951.1"/>
    </source>
</evidence>
<accession>A0A917DLW9</accession>
<reference evidence="2" key="2">
    <citation type="submission" date="2020-09" db="EMBL/GenBank/DDBJ databases">
        <authorList>
            <person name="Sun Q."/>
            <person name="Zhou Y."/>
        </authorList>
    </citation>
    <scope>NUCLEOTIDE SEQUENCE</scope>
    <source>
        <strain evidence="2">CGMCC 1.15178</strain>
    </source>
</reference>
<dbReference type="Proteomes" id="UP000612456">
    <property type="component" value="Unassembled WGS sequence"/>
</dbReference>
<evidence type="ECO:0000256" key="1">
    <source>
        <dbReference type="SAM" id="Phobius"/>
    </source>
</evidence>
<keyword evidence="1" id="KW-1133">Transmembrane helix</keyword>